<dbReference type="InterPro" id="IPR001585">
    <property type="entry name" value="TAL/FSA"/>
</dbReference>
<keyword evidence="1" id="KW-0704">Schiff base</keyword>
<dbReference type="GO" id="GO:0005975">
    <property type="term" value="P:carbohydrate metabolic process"/>
    <property type="evidence" value="ECO:0007669"/>
    <property type="project" value="InterPro"/>
</dbReference>
<protein>
    <submittedName>
        <fullName evidence="2">Fructose-6-phosphate aldolase</fullName>
        <ecNumber evidence="2">4.1.2.-</ecNumber>
    </submittedName>
</protein>
<dbReference type="SUPFAM" id="SSF51569">
    <property type="entry name" value="Aldolase"/>
    <property type="match status" value="1"/>
</dbReference>
<evidence type="ECO:0000313" key="2">
    <source>
        <dbReference type="EMBL" id="STV21065.1"/>
    </source>
</evidence>
<dbReference type="Pfam" id="PF00923">
    <property type="entry name" value="TAL_FSA"/>
    <property type="match status" value="1"/>
</dbReference>
<dbReference type="InterPro" id="IPR013785">
    <property type="entry name" value="Aldolase_TIM"/>
</dbReference>
<keyword evidence="2" id="KW-0456">Lyase</keyword>
<proteinExistence type="predicted"/>
<dbReference type="GO" id="GO:0016829">
    <property type="term" value="F:lyase activity"/>
    <property type="evidence" value="ECO:0007669"/>
    <property type="project" value="UniProtKB-KW"/>
</dbReference>
<dbReference type="EC" id="4.1.2.-" evidence="2"/>
<gene>
    <name evidence="2" type="primary">fsaB_1</name>
    <name evidence="2" type="ORF">NCTC9504_06402</name>
</gene>
<reference evidence="2 3" key="1">
    <citation type="submission" date="2018-06" db="EMBL/GenBank/DDBJ databases">
        <authorList>
            <consortium name="Pathogen Informatics"/>
            <person name="Doyle S."/>
        </authorList>
    </citation>
    <scope>NUCLEOTIDE SEQUENCE [LARGE SCALE GENOMIC DNA]</scope>
    <source>
        <strain evidence="2 3">NCTC9504</strain>
    </source>
</reference>
<dbReference type="EMBL" id="UGMA01000005">
    <property type="protein sequence ID" value="STV21065.1"/>
    <property type="molecule type" value="Genomic_DNA"/>
</dbReference>
<sequence>MELYLDTANVAEVERLARIYPLAGVTTNPSIIAAGKVPVWDVLPRLQKAVGPEGTLFAQTMSRDAQGMVEEAKRLSNAVPGIVVKSRSPPKGSPLSNC</sequence>
<dbReference type="AlphaFoldDB" id="A0A378ATG8"/>
<dbReference type="Gene3D" id="3.20.20.70">
    <property type="entry name" value="Aldolase class I"/>
    <property type="match status" value="1"/>
</dbReference>
<name>A0A378ATG8_KLEPN</name>
<dbReference type="Proteomes" id="UP000254020">
    <property type="component" value="Unassembled WGS sequence"/>
</dbReference>
<organism evidence="2 3">
    <name type="scientific">Klebsiella pneumoniae subsp. pneumoniae</name>
    <dbReference type="NCBI Taxonomy" id="72407"/>
    <lineage>
        <taxon>Bacteria</taxon>
        <taxon>Pseudomonadati</taxon>
        <taxon>Pseudomonadota</taxon>
        <taxon>Gammaproteobacteria</taxon>
        <taxon>Enterobacterales</taxon>
        <taxon>Enterobacteriaceae</taxon>
        <taxon>Klebsiella/Raoultella group</taxon>
        <taxon>Klebsiella</taxon>
        <taxon>Klebsiella pneumoniae complex</taxon>
    </lineage>
</organism>
<dbReference type="InterPro" id="IPR018225">
    <property type="entry name" value="Transaldolase_AS"/>
</dbReference>
<evidence type="ECO:0000256" key="1">
    <source>
        <dbReference type="ARBA" id="ARBA00023270"/>
    </source>
</evidence>
<evidence type="ECO:0000313" key="3">
    <source>
        <dbReference type="Proteomes" id="UP000254020"/>
    </source>
</evidence>
<dbReference type="PROSITE" id="PS01054">
    <property type="entry name" value="TRANSALDOLASE_1"/>
    <property type="match status" value="1"/>
</dbReference>
<accession>A0A378ATG8</accession>